<protein>
    <recommendedName>
        <fullName evidence="2">C2H2-type domain-containing protein</fullName>
    </recommendedName>
</protein>
<evidence type="ECO:0000313" key="3">
    <source>
        <dbReference type="EMBL" id="KIV93355.1"/>
    </source>
</evidence>
<dbReference type="Pfam" id="PF24666">
    <property type="entry name" value="zf-C2H2_fungi_2"/>
    <property type="match status" value="1"/>
</dbReference>
<dbReference type="GeneID" id="27322417"/>
<feature type="domain" description="C2H2-type" evidence="2">
    <location>
        <begin position="369"/>
        <end position="389"/>
    </location>
</feature>
<dbReference type="HOGENOM" id="CLU_031491_2_0_1"/>
<evidence type="ECO:0000259" key="2">
    <source>
        <dbReference type="SMART" id="SM00355"/>
    </source>
</evidence>
<dbReference type="VEuPathDB" id="FungiDB:PV10_04572"/>
<gene>
    <name evidence="3" type="ORF">PV10_04572</name>
</gene>
<evidence type="ECO:0000256" key="1">
    <source>
        <dbReference type="SAM" id="MobiDB-lite"/>
    </source>
</evidence>
<name>A0A0D1WVH3_EXOME</name>
<dbReference type="AlphaFoldDB" id="A0A0D1WVH3"/>
<feature type="compositionally biased region" description="Basic and acidic residues" evidence="1">
    <location>
        <begin position="203"/>
        <end position="212"/>
    </location>
</feature>
<organism evidence="3 4">
    <name type="scientific">Exophiala mesophila</name>
    <name type="common">Black yeast-like fungus</name>
    <dbReference type="NCBI Taxonomy" id="212818"/>
    <lineage>
        <taxon>Eukaryota</taxon>
        <taxon>Fungi</taxon>
        <taxon>Dikarya</taxon>
        <taxon>Ascomycota</taxon>
        <taxon>Pezizomycotina</taxon>
        <taxon>Eurotiomycetes</taxon>
        <taxon>Chaetothyriomycetidae</taxon>
        <taxon>Chaetothyriales</taxon>
        <taxon>Herpotrichiellaceae</taxon>
        <taxon>Exophiala</taxon>
    </lineage>
</organism>
<feature type="domain" description="C2H2-type" evidence="2">
    <location>
        <begin position="337"/>
        <end position="364"/>
    </location>
</feature>
<dbReference type="InterPro" id="IPR013087">
    <property type="entry name" value="Znf_C2H2_type"/>
</dbReference>
<sequence length="437" mass="49183">MSVPCTFKSCPRTFKTEKQMKTHKIYDPQHSYCKCCDEDFEDDLGLFIHQLGSSNHIVCPVDALEFRSSAARDIHFEQCHPQKQSLNCAGCEGLFTSASSLVRHIEKDECSVIRSTEYHLQRVDRQLDKEAWESEAKGSNFPSADSIITSPPISKPTTSFLKPDLSVPLGGPIPNSPIEQFPHLPDLRQSRAPSGAVSSIRQSKTDLLDLTEPEARMGRLKLSHHSWSKDGTYHCDDEPQSHVTDDRVHYWLKAQDDNFSPAEDAPSRPHTESSESPGGMSSITKKQNYVPPSIRSRQPVQHEDINHIQLQSVTNQSVISSPSLDAERFWDPWREEFVCTAHGCHGQGFKTHQEFQQHKLSSIHTGGQVVCPGCLKWFKTQAGFLAHAATRNRKCKVKESFHFNTVVREQTGGMLGAEGFMEDGVTPRFTAQKLQDW</sequence>
<dbReference type="EMBL" id="KN847522">
    <property type="protein sequence ID" value="KIV93355.1"/>
    <property type="molecule type" value="Genomic_DNA"/>
</dbReference>
<keyword evidence="4" id="KW-1185">Reference proteome</keyword>
<dbReference type="SMART" id="SM00355">
    <property type="entry name" value="ZnF_C2H2"/>
    <property type="match status" value="4"/>
</dbReference>
<feature type="domain" description="C2H2-type" evidence="2">
    <location>
        <begin position="31"/>
        <end position="56"/>
    </location>
</feature>
<accession>A0A0D1WVH3</accession>
<dbReference type="OMA" id="KAMSIPW"/>
<feature type="domain" description="C2H2-type" evidence="2">
    <location>
        <begin position="3"/>
        <end position="30"/>
    </location>
</feature>
<evidence type="ECO:0000313" key="4">
    <source>
        <dbReference type="Proteomes" id="UP000054302"/>
    </source>
</evidence>
<reference evidence="3 4" key="1">
    <citation type="submission" date="2015-01" db="EMBL/GenBank/DDBJ databases">
        <title>The Genome Sequence of Exophiala mesophila CBS40295.</title>
        <authorList>
            <consortium name="The Broad Institute Genomics Platform"/>
            <person name="Cuomo C."/>
            <person name="de Hoog S."/>
            <person name="Gorbushina A."/>
            <person name="Stielow B."/>
            <person name="Teixiera M."/>
            <person name="Abouelleil A."/>
            <person name="Chapman S.B."/>
            <person name="Priest M."/>
            <person name="Young S.K."/>
            <person name="Wortman J."/>
            <person name="Nusbaum C."/>
            <person name="Birren B."/>
        </authorList>
    </citation>
    <scope>NUCLEOTIDE SEQUENCE [LARGE SCALE GENOMIC DNA]</scope>
    <source>
        <strain evidence="3 4">CBS 40295</strain>
    </source>
</reference>
<dbReference type="RefSeq" id="XP_016224929.1">
    <property type="nucleotide sequence ID" value="XM_016369141.1"/>
</dbReference>
<dbReference type="Proteomes" id="UP000054302">
    <property type="component" value="Unassembled WGS sequence"/>
</dbReference>
<proteinExistence type="predicted"/>
<feature type="region of interest" description="Disordered" evidence="1">
    <location>
        <begin position="258"/>
        <end position="286"/>
    </location>
</feature>
<dbReference type="OrthoDB" id="8117402at2759"/>
<feature type="compositionally biased region" description="Polar residues" evidence="1">
    <location>
        <begin position="274"/>
        <end position="286"/>
    </location>
</feature>
<feature type="region of interest" description="Disordered" evidence="1">
    <location>
        <begin position="159"/>
        <end position="212"/>
    </location>
</feature>